<proteinExistence type="inferred from homology"/>
<dbReference type="InterPro" id="IPR023214">
    <property type="entry name" value="HAD_sf"/>
</dbReference>
<dbReference type="NCBIfam" id="TIGR01488">
    <property type="entry name" value="HAD-SF-IB"/>
    <property type="match status" value="1"/>
</dbReference>
<dbReference type="GO" id="GO:0046872">
    <property type="term" value="F:metal ion binding"/>
    <property type="evidence" value="ECO:0007669"/>
    <property type="project" value="UniProtKB-KW"/>
</dbReference>
<dbReference type="Gene3D" id="1.20.1440.100">
    <property type="entry name" value="SG protein - dephosphorylation function"/>
    <property type="match status" value="1"/>
</dbReference>
<evidence type="ECO:0000256" key="2">
    <source>
        <dbReference type="ARBA" id="ARBA00022723"/>
    </source>
</evidence>
<dbReference type="AlphaFoldDB" id="A0A5J6JFQ1"/>
<accession>A0A5J6JFQ1</accession>
<keyword evidence="2" id="KW-0479">Metal-binding</keyword>
<evidence type="ECO:0000313" key="5">
    <source>
        <dbReference type="EMBL" id="QEV49770.1"/>
    </source>
</evidence>
<dbReference type="Gene3D" id="3.40.50.1000">
    <property type="entry name" value="HAD superfamily/HAD-like"/>
    <property type="match status" value="1"/>
</dbReference>
<dbReference type="Proteomes" id="UP000325563">
    <property type="component" value="Chromosome"/>
</dbReference>
<dbReference type="EMBL" id="CP023692">
    <property type="protein sequence ID" value="QEV49770.1"/>
    <property type="molecule type" value="Genomic_DNA"/>
</dbReference>
<keyword evidence="3 5" id="KW-0378">Hydrolase</keyword>
<organism evidence="5 6">
    <name type="scientific">Streptomyces vinaceus</name>
    <dbReference type="NCBI Taxonomy" id="1960"/>
    <lineage>
        <taxon>Bacteria</taxon>
        <taxon>Bacillati</taxon>
        <taxon>Actinomycetota</taxon>
        <taxon>Actinomycetes</taxon>
        <taxon>Kitasatosporales</taxon>
        <taxon>Streptomycetaceae</taxon>
        <taxon>Streptomyces</taxon>
    </lineage>
</organism>
<dbReference type="InterPro" id="IPR050582">
    <property type="entry name" value="HAD-like_SerB"/>
</dbReference>
<dbReference type="NCBIfam" id="TIGR01490">
    <property type="entry name" value="HAD-SF-IB-hyp1"/>
    <property type="match status" value="1"/>
</dbReference>
<name>A0A5J6JFQ1_STRVI</name>
<gene>
    <name evidence="5" type="ORF">CP980_10945</name>
</gene>
<keyword evidence="6" id="KW-1185">Reference proteome</keyword>
<evidence type="ECO:0000256" key="1">
    <source>
        <dbReference type="ARBA" id="ARBA00009184"/>
    </source>
</evidence>
<evidence type="ECO:0000313" key="6">
    <source>
        <dbReference type="Proteomes" id="UP000325563"/>
    </source>
</evidence>
<dbReference type="GO" id="GO:0016787">
    <property type="term" value="F:hydrolase activity"/>
    <property type="evidence" value="ECO:0007669"/>
    <property type="project" value="UniProtKB-KW"/>
</dbReference>
<reference evidence="5 6" key="1">
    <citation type="submission" date="2017-09" db="EMBL/GenBank/DDBJ databases">
        <authorList>
            <person name="Lee N."/>
            <person name="Cho B.-K."/>
        </authorList>
    </citation>
    <scope>NUCLEOTIDE SEQUENCE [LARGE SCALE GENOMIC DNA]</scope>
    <source>
        <strain evidence="5 6">ATCC 27476</strain>
    </source>
</reference>
<comment type="similarity">
    <text evidence="1">Belongs to the HAD-like hydrolase superfamily. SerB family.</text>
</comment>
<dbReference type="InterPro" id="IPR036412">
    <property type="entry name" value="HAD-like_sf"/>
</dbReference>
<sequence>MAEYVSASLSAAVRPYIVFSDVDETLITVKSMFDFLHYQLVRRHGAAGEEEYERIAAVIGRRAAAGAPRSEINRFYYSHYAGESVETITRLADDWFTERTSSTRGFYIDSTRRALRGHRAAGAPLVLVSGSFPPLLEPLAREIGAETVLCTRPLTEDGRYTGEVGTPVIGEGKRAAVLAHLAARPAVDPRDCFAYGDHLSDLPMLELVGHPVAVGEDPELRAHLAARRPETTATR</sequence>
<evidence type="ECO:0000256" key="3">
    <source>
        <dbReference type="ARBA" id="ARBA00022801"/>
    </source>
</evidence>
<keyword evidence="4" id="KW-0460">Magnesium</keyword>
<dbReference type="PANTHER" id="PTHR43344:SF13">
    <property type="entry name" value="PHOSPHATASE RV3661-RELATED"/>
    <property type="match status" value="1"/>
</dbReference>
<dbReference type="Pfam" id="PF12710">
    <property type="entry name" value="HAD"/>
    <property type="match status" value="1"/>
</dbReference>
<dbReference type="KEGG" id="svn:CP980_10945"/>
<evidence type="ECO:0000256" key="4">
    <source>
        <dbReference type="ARBA" id="ARBA00022842"/>
    </source>
</evidence>
<dbReference type="SUPFAM" id="SSF56784">
    <property type="entry name" value="HAD-like"/>
    <property type="match status" value="1"/>
</dbReference>
<protein>
    <submittedName>
        <fullName evidence="5">HAD-IB family hydrolase</fullName>
    </submittedName>
</protein>
<dbReference type="InterPro" id="IPR006385">
    <property type="entry name" value="HAD_hydro_SerB1"/>
</dbReference>
<dbReference type="PANTHER" id="PTHR43344">
    <property type="entry name" value="PHOSPHOSERINE PHOSPHATASE"/>
    <property type="match status" value="1"/>
</dbReference>